<feature type="domain" description="ISXO2-like transposase" evidence="2">
    <location>
        <begin position="112"/>
        <end position="149"/>
    </location>
</feature>
<keyword evidence="4" id="KW-1185">Reference proteome</keyword>
<dbReference type="AlphaFoldDB" id="A0A6M0K2M5"/>
<gene>
    <name evidence="3" type="ORF">G3446_13160</name>
</gene>
<dbReference type="InterPro" id="IPR024445">
    <property type="entry name" value="Tnp_ISXO2-like"/>
</dbReference>
<evidence type="ECO:0000256" key="1">
    <source>
        <dbReference type="SAM" id="MobiDB-lite"/>
    </source>
</evidence>
<organism evidence="3 4">
    <name type="scientific">Thiorhodococcus minor</name>
    <dbReference type="NCBI Taxonomy" id="57489"/>
    <lineage>
        <taxon>Bacteria</taxon>
        <taxon>Pseudomonadati</taxon>
        <taxon>Pseudomonadota</taxon>
        <taxon>Gammaproteobacteria</taxon>
        <taxon>Chromatiales</taxon>
        <taxon>Chromatiaceae</taxon>
        <taxon>Thiorhodococcus</taxon>
    </lineage>
</organism>
<accession>A0A6M0K2M5</accession>
<evidence type="ECO:0000259" key="2">
    <source>
        <dbReference type="Pfam" id="PF12762"/>
    </source>
</evidence>
<dbReference type="EMBL" id="JAAIJQ010000035">
    <property type="protein sequence ID" value="NEV62827.1"/>
    <property type="molecule type" value="Genomic_DNA"/>
</dbReference>
<protein>
    <submittedName>
        <fullName evidence="3">Transposase</fullName>
    </submittedName>
</protein>
<dbReference type="Pfam" id="PF12762">
    <property type="entry name" value="DDE_Tnp_IS1595"/>
    <property type="match status" value="1"/>
</dbReference>
<comment type="caution">
    <text evidence="3">The sequence shown here is derived from an EMBL/GenBank/DDBJ whole genome shotgun (WGS) entry which is preliminary data.</text>
</comment>
<sequence length="150" mass="16546">MSRYETAFRMLRKLRAAMARPDRDWIGSRYPVEVDETLVGGATQDEGKGVHHKTLVIGAVEVYPRQAIPFAGEDSNLIRGHACEEAKDAARKGIRREAEPKSTKGGHGRSVVAGRLRLQVVTNRKQETLVPFVQATVRPGAIVRTDGWTG</sequence>
<proteinExistence type="predicted"/>
<evidence type="ECO:0000313" key="3">
    <source>
        <dbReference type="EMBL" id="NEV62827.1"/>
    </source>
</evidence>
<reference evidence="3 4" key="1">
    <citation type="submission" date="2020-02" db="EMBL/GenBank/DDBJ databases">
        <title>Genome sequences of Thiorhodococcus mannitoliphagus and Thiorhodococcus minor, purple sulfur photosynthetic bacteria in the gammaproteobacterial family, Chromatiaceae.</title>
        <authorList>
            <person name="Aviles F.A."/>
            <person name="Meyer T.E."/>
            <person name="Kyndt J.A."/>
        </authorList>
    </citation>
    <scope>NUCLEOTIDE SEQUENCE [LARGE SCALE GENOMIC DNA]</scope>
    <source>
        <strain evidence="3 4">DSM 11518</strain>
    </source>
</reference>
<feature type="compositionally biased region" description="Basic and acidic residues" evidence="1">
    <location>
        <begin position="91"/>
        <end position="102"/>
    </location>
</feature>
<feature type="region of interest" description="Disordered" evidence="1">
    <location>
        <begin position="91"/>
        <end position="110"/>
    </location>
</feature>
<evidence type="ECO:0000313" key="4">
    <source>
        <dbReference type="Proteomes" id="UP000483379"/>
    </source>
</evidence>
<name>A0A6M0K2M5_9GAMM</name>
<dbReference type="Proteomes" id="UP000483379">
    <property type="component" value="Unassembled WGS sequence"/>
</dbReference>